<organism evidence="1 2">
    <name type="scientific">Vairimorpha apis BRL 01</name>
    <dbReference type="NCBI Taxonomy" id="1037528"/>
    <lineage>
        <taxon>Eukaryota</taxon>
        <taxon>Fungi</taxon>
        <taxon>Fungi incertae sedis</taxon>
        <taxon>Microsporidia</taxon>
        <taxon>Nosematidae</taxon>
        <taxon>Vairimorpha</taxon>
    </lineage>
</organism>
<dbReference type="EMBL" id="KE647365">
    <property type="protein sequence ID" value="EQB59782.1"/>
    <property type="molecule type" value="Genomic_DNA"/>
</dbReference>
<gene>
    <name evidence="1" type="ORF">NAPIS_ORF02655</name>
</gene>
<accession>T0KWA9</accession>
<dbReference type="HOGENOM" id="CLU_1120429_0_0_1"/>
<dbReference type="AlphaFoldDB" id="T0KWA9"/>
<evidence type="ECO:0000313" key="1">
    <source>
        <dbReference type="EMBL" id="EQB59782.1"/>
    </source>
</evidence>
<name>T0KWA9_9MICR</name>
<protein>
    <submittedName>
        <fullName evidence="1">Uncharacterized protein</fullName>
    </submittedName>
</protein>
<evidence type="ECO:0000313" key="2">
    <source>
        <dbReference type="Proteomes" id="UP000053780"/>
    </source>
</evidence>
<dbReference type="Proteomes" id="UP000053780">
    <property type="component" value="Unassembled WGS sequence"/>
</dbReference>
<sequence>MLLDILLHLKYITKKKIQINNKKIRDYLKLQIVNTNWINNNNFVGDVYEDGNDISVCMCWCKDGDVYVREVYDGRCDSDGSRYDWSGEMLNGSRCDSDVRYDNDVSRYDSDRNKKQENPIPHTQFQYTHHFNLTTKAKQKDIQKILKGKHLILTPNTYYTLKDIQDVILKVDGKIDIHDDKVHLSGTLSNTDKFSINGIEFKMMNQCDVIRNLFLNEVYVEVGGFWVFKRVGVEVYVRDGVFKIKRRC</sequence>
<reference evidence="1 2" key="1">
    <citation type="journal article" date="2013" name="BMC Genomics">
        <title>Genome sequencing and comparative genomics of honey bee microsporidia, Nosema apis reveal novel insights into host-parasite interactions.</title>
        <authorList>
            <person name="Chen Yp."/>
            <person name="Pettis J.S."/>
            <person name="Zhao Y."/>
            <person name="Liu X."/>
            <person name="Tallon L.J."/>
            <person name="Sadzewicz L.D."/>
            <person name="Li R."/>
            <person name="Zheng H."/>
            <person name="Huang S."/>
            <person name="Zhang X."/>
            <person name="Hamilton M.C."/>
            <person name="Pernal S.F."/>
            <person name="Melathopoulos A.P."/>
            <person name="Yan X."/>
            <person name="Evans J.D."/>
        </authorList>
    </citation>
    <scope>NUCLEOTIDE SEQUENCE [LARGE SCALE GENOMIC DNA]</scope>
    <source>
        <strain evidence="1 2">BRL 01</strain>
    </source>
</reference>
<proteinExistence type="predicted"/>
<keyword evidence="2" id="KW-1185">Reference proteome</keyword>
<dbReference type="VEuPathDB" id="MicrosporidiaDB:NAPIS_ORF02655"/>